<dbReference type="InterPro" id="IPR045851">
    <property type="entry name" value="AMP-bd_C_sf"/>
</dbReference>
<evidence type="ECO:0000259" key="3">
    <source>
        <dbReference type="Pfam" id="PF16177"/>
    </source>
</evidence>
<sequence>MMQFQRALEKAKGLRFRTWFDMHSWALTHRTEFWDFLWKYLPIVHEGSYTKVVDESARIDSIPSWFEGVRMNYAENVLYTADPKDKSVRTVSGKEDDKIAITGVREGCAEIQRITWGCLRSKVGQLAQAMRAYGVVRGDRVAIIASNSIDTFCVLLAVTSLGGIFSSSSTDMGAAGILSRLLQIKPKWIFMDDTAIYNSKKIDLRKRMAEIVRGMEEVREFQGLVSQPRFAKKPADISGVPRTQLLATFLARAKSDKIEFERVPFRDPFLIVYSSGTTGEPKCIVHSVGGAIVSGHKECRLHHSLDGQARFLQYTTTGWIMYLVQAQAMLTGASLIMYDGSPFLPEPTRFVKLLGQEKATHLGISPRYLQTLQINGIKPRETTDLTNMRVVISTGMVLSEALFEWFYDVGFPKHAHLCNIAGGTDLAGCFGIGNPVLPLYLGGCQSPSLGMAVEVYDQVTQTETRAEGKRVEDGEAGELVATAAFPNMPIMFWGEKGQAKYMSSYFERFDNVWTHGDFVKIHPVTKQLLFFGRADGVLNPSGVRFGSAEIYNVIEAFFSDQIQDSICVGQRRPQDADESVMLFLLMKPGVRFTKSLVEVIKSKIGTECSKRHVPRFVFETPEIPTTVNLKKVELPVKRIVSGEVVKPSGTLLNPQCLDFYYQFAKDEALFAKPQYKL</sequence>
<dbReference type="PROSITE" id="PS00455">
    <property type="entry name" value="AMP_BINDING"/>
    <property type="match status" value="1"/>
</dbReference>
<evidence type="ECO:0000313" key="4">
    <source>
        <dbReference type="EMBL" id="KAG4414567.1"/>
    </source>
</evidence>
<dbReference type="Gene3D" id="3.30.300.30">
    <property type="match status" value="1"/>
</dbReference>
<evidence type="ECO:0000256" key="1">
    <source>
        <dbReference type="ARBA" id="ARBA00006432"/>
    </source>
</evidence>
<dbReference type="AlphaFoldDB" id="A0A8H7W469"/>
<dbReference type="PANTHER" id="PTHR42921">
    <property type="entry name" value="ACETOACETYL-COA SYNTHETASE"/>
    <property type="match status" value="1"/>
</dbReference>
<dbReference type="EMBL" id="JAFJYH010000259">
    <property type="protein sequence ID" value="KAG4414567.1"/>
    <property type="molecule type" value="Genomic_DNA"/>
</dbReference>
<accession>A0A8H7W469</accession>
<dbReference type="GO" id="GO:0006629">
    <property type="term" value="P:lipid metabolic process"/>
    <property type="evidence" value="ECO:0007669"/>
    <property type="project" value="InterPro"/>
</dbReference>
<dbReference type="Pfam" id="PF16177">
    <property type="entry name" value="ACAS_N"/>
    <property type="match status" value="1"/>
</dbReference>
<dbReference type="InterPro" id="IPR000873">
    <property type="entry name" value="AMP-dep_synth/lig_dom"/>
</dbReference>
<dbReference type="InterPro" id="IPR020845">
    <property type="entry name" value="AMP-binding_CS"/>
</dbReference>
<keyword evidence="5" id="KW-1185">Reference proteome</keyword>
<dbReference type="NCBIfam" id="TIGR01217">
    <property type="entry name" value="ac_ac_CoA_syn"/>
    <property type="match status" value="1"/>
</dbReference>
<reference evidence="4" key="1">
    <citation type="submission" date="2021-02" db="EMBL/GenBank/DDBJ databases">
        <title>Genome sequence Cadophora malorum strain M34.</title>
        <authorList>
            <person name="Stefanovic E."/>
            <person name="Vu D."/>
            <person name="Scully C."/>
            <person name="Dijksterhuis J."/>
            <person name="Roader J."/>
            <person name="Houbraken J."/>
        </authorList>
    </citation>
    <scope>NUCLEOTIDE SEQUENCE</scope>
    <source>
        <strain evidence="4">M34</strain>
    </source>
</reference>
<comment type="similarity">
    <text evidence="1">Belongs to the ATP-dependent AMP-binding enzyme family.</text>
</comment>
<evidence type="ECO:0008006" key="6">
    <source>
        <dbReference type="Google" id="ProtNLM"/>
    </source>
</evidence>
<evidence type="ECO:0000259" key="2">
    <source>
        <dbReference type="Pfam" id="PF00501"/>
    </source>
</evidence>
<dbReference type="InterPro" id="IPR032387">
    <property type="entry name" value="ACAS_N"/>
</dbReference>
<dbReference type="GO" id="GO:0030729">
    <property type="term" value="F:acetoacetate-CoA ligase activity"/>
    <property type="evidence" value="ECO:0007669"/>
    <property type="project" value="InterPro"/>
</dbReference>
<gene>
    <name evidence="4" type="ORF">IFR04_012315</name>
</gene>
<feature type="domain" description="Acetyl-coenzyme A synthetase N-terminal" evidence="3">
    <location>
        <begin position="21"/>
        <end position="77"/>
    </location>
</feature>
<dbReference type="InterPro" id="IPR005914">
    <property type="entry name" value="Acac_CoA_synth"/>
</dbReference>
<comment type="caution">
    <text evidence="4">The sequence shown here is derived from an EMBL/GenBank/DDBJ whole genome shotgun (WGS) entry which is preliminary data.</text>
</comment>
<dbReference type="OrthoDB" id="10253869at2759"/>
<dbReference type="InterPro" id="IPR042099">
    <property type="entry name" value="ANL_N_sf"/>
</dbReference>
<dbReference type="PANTHER" id="PTHR42921:SF4">
    <property type="entry name" value="ACETOACETYL-COA SYNTHASE (AFU_ORTHOLOGUE AFUA_8G04770)"/>
    <property type="match status" value="1"/>
</dbReference>
<protein>
    <recommendedName>
        <fullName evidence="6">AMP-dependent synthetase/ligase domain-containing protein</fullName>
    </recommendedName>
</protein>
<evidence type="ECO:0000313" key="5">
    <source>
        <dbReference type="Proteomes" id="UP000664132"/>
    </source>
</evidence>
<proteinExistence type="inferred from homology"/>
<feature type="domain" description="AMP-dependent synthetase/ligase" evidence="2">
    <location>
        <begin position="94"/>
        <end position="481"/>
    </location>
</feature>
<dbReference type="Gene3D" id="3.40.50.12780">
    <property type="entry name" value="N-terminal domain of ligase-like"/>
    <property type="match status" value="1"/>
</dbReference>
<name>A0A8H7W469_9HELO</name>
<dbReference type="Proteomes" id="UP000664132">
    <property type="component" value="Unassembled WGS sequence"/>
</dbReference>
<organism evidence="4 5">
    <name type="scientific">Cadophora malorum</name>
    <dbReference type="NCBI Taxonomy" id="108018"/>
    <lineage>
        <taxon>Eukaryota</taxon>
        <taxon>Fungi</taxon>
        <taxon>Dikarya</taxon>
        <taxon>Ascomycota</taxon>
        <taxon>Pezizomycotina</taxon>
        <taxon>Leotiomycetes</taxon>
        <taxon>Helotiales</taxon>
        <taxon>Ploettnerulaceae</taxon>
        <taxon>Cadophora</taxon>
    </lineage>
</organism>
<dbReference type="SUPFAM" id="SSF56801">
    <property type="entry name" value="Acetyl-CoA synthetase-like"/>
    <property type="match status" value="1"/>
</dbReference>
<dbReference type="Pfam" id="PF00501">
    <property type="entry name" value="AMP-binding"/>
    <property type="match status" value="1"/>
</dbReference>